<dbReference type="InterPro" id="IPR021497">
    <property type="entry name" value="GTA_holin_3TM"/>
</dbReference>
<name>A0A2C8FEN2_9BACT</name>
<feature type="transmembrane region" description="Helical" evidence="1">
    <location>
        <begin position="72"/>
        <end position="103"/>
    </location>
</feature>
<sequence>MFGLDDAVGSVFDFGKTIVDKIWPDADEAEKRKFNQFMAELTAHVKLVMGQLEVNKTEAGHKSIFVAGWRPFIGWVCGAGLAYQFLVYPLLTWLWSLLIAFSIIPATAIYPPALAIGTLVSLIGGMLGLGAVRTVEHIKGVAKNSLK</sequence>
<dbReference type="Pfam" id="PF11351">
    <property type="entry name" value="GTA_holin_3TM"/>
    <property type="match status" value="1"/>
</dbReference>
<keyword evidence="1" id="KW-0812">Transmembrane</keyword>
<keyword evidence="1" id="KW-0472">Membrane</keyword>
<keyword evidence="3" id="KW-1185">Reference proteome</keyword>
<proteinExistence type="predicted"/>
<dbReference type="AlphaFoldDB" id="A0A2C8FEN2"/>
<evidence type="ECO:0000313" key="2">
    <source>
        <dbReference type="EMBL" id="SOB60626.1"/>
    </source>
</evidence>
<dbReference type="KEGG" id="pprf:DPRO_3710"/>
<dbReference type="EMBL" id="LT907975">
    <property type="protein sequence ID" value="SOB60626.1"/>
    <property type="molecule type" value="Genomic_DNA"/>
</dbReference>
<reference evidence="3" key="1">
    <citation type="submission" date="2017-09" db="EMBL/GenBank/DDBJ databases">
        <authorList>
            <person name="Regsiter A."/>
            <person name="William W."/>
        </authorList>
    </citation>
    <scope>NUCLEOTIDE SEQUENCE [LARGE SCALE GENOMIC DNA]</scope>
    <source>
        <strain evidence="3">500-1</strain>
    </source>
</reference>
<accession>A0A2C8FEN2</accession>
<evidence type="ECO:0000313" key="3">
    <source>
        <dbReference type="Proteomes" id="UP000219215"/>
    </source>
</evidence>
<dbReference type="RefSeq" id="WP_097013324.1">
    <property type="nucleotide sequence ID" value="NZ_LT907975.1"/>
</dbReference>
<keyword evidence="1" id="KW-1133">Transmembrane helix</keyword>
<dbReference type="OrthoDB" id="1433389at2"/>
<organism evidence="2 3">
    <name type="scientific">Pseudodesulfovibrio profundus</name>
    <dbReference type="NCBI Taxonomy" id="57320"/>
    <lineage>
        <taxon>Bacteria</taxon>
        <taxon>Pseudomonadati</taxon>
        <taxon>Thermodesulfobacteriota</taxon>
        <taxon>Desulfovibrionia</taxon>
        <taxon>Desulfovibrionales</taxon>
        <taxon>Desulfovibrionaceae</taxon>
    </lineage>
</organism>
<dbReference type="Proteomes" id="UP000219215">
    <property type="component" value="Chromosome DPRO"/>
</dbReference>
<evidence type="ECO:0000256" key="1">
    <source>
        <dbReference type="SAM" id="Phobius"/>
    </source>
</evidence>
<protein>
    <recommendedName>
        <fullName evidence="4">Holin of 3TMs, for gene-transfer release</fullName>
    </recommendedName>
</protein>
<gene>
    <name evidence="2" type="ORF">DPRO_3710</name>
</gene>
<evidence type="ECO:0008006" key="4">
    <source>
        <dbReference type="Google" id="ProtNLM"/>
    </source>
</evidence>
<feature type="transmembrane region" description="Helical" evidence="1">
    <location>
        <begin position="109"/>
        <end position="129"/>
    </location>
</feature>